<dbReference type="CDD" id="cd15831">
    <property type="entry name" value="BTAD"/>
    <property type="match status" value="1"/>
</dbReference>
<dbReference type="Gene3D" id="1.10.10.10">
    <property type="entry name" value="Winged helix-like DNA-binding domain superfamily/Winged helix DNA-binding domain"/>
    <property type="match status" value="1"/>
</dbReference>
<dbReference type="InterPro" id="IPR051677">
    <property type="entry name" value="AfsR-DnrI-RedD_regulator"/>
</dbReference>
<dbReference type="InterPro" id="IPR036388">
    <property type="entry name" value="WH-like_DNA-bd_sf"/>
</dbReference>
<dbReference type="GO" id="GO:0003677">
    <property type="term" value="F:DNA binding"/>
    <property type="evidence" value="ECO:0007669"/>
    <property type="project" value="UniProtKB-UniRule"/>
</dbReference>
<dbReference type="Pfam" id="PF03704">
    <property type="entry name" value="BTAD"/>
    <property type="match status" value="1"/>
</dbReference>
<gene>
    <name evidence="7" type="ORF">DFR71_6183</name>
</gene>
<keyword evidence="2" id="KW-0805">Transcription regulation</keyword>
<dbReference type="SMART" id="SM01043">
    <property type="entry name" value="BTAD"/>
    <property type="match status" value="1"/>
</dbReference>
<organism evidence="7 8">
    <name type="scientific">Nocardia alba</name>
    <dbReference type="NCBI Taxonomy" id="225051"/>
    <lineage>
        <taxon>Bacteria</taxon>
        <taxon>Bacillati</taxon>
        <taxon>Actinomycetota</taxon>
        <taxon>Actinomycetes</taxon>
        <taxon>Mycobacteriales</taxon>
        <taxon>Nocardiaceae</taxon>
        <taxon>Nocardia</taxon>
    </lineage>
</organism>
<evidence type="ECO:0000256" key="5">
    <source>
        <dbReference type="PROSITE-ProRule" id="PRU01091"/>
    </source>
</evidence>
<dbReference type="SMART" id="SM00862">
    <property type="entry name" value="Trans_reg_C"/>
    <property type="match status" value="1"/>
</dbReference>
<dbReference type="Pfam" id="PF00486">
    <property type="entry name" value="Trans_reg_C"/>
    <property type="match status" value="1"/>
</dbReference>
<evidence type="ECO:0000256" key="4">
    <source>
        <dbReference type="ARBA" id="ARBA00023163"/>
    </source>
</evidence>
<dbReference type="PROSITE" id="PS51755">
    <property type="entry name" value="OMPR_PHOB"/>
    <property type="match status" value="1"/>
</dbReference>
<dbReference type="AlphaFoldDB" id="A0A4R1FAT6"/>
<proteinExistence type="inferred from homology"/>
<evidence type="ECO:0000259" key="6">
    <source>
        <dbReference type="PROSITE" id="PS51755"/>
    </source>
</evidence>
<dbReference type="Gene3D" id="1.25.40.10">
    <property type="entry name" value="Tetratricopeptide repeat domain"/>
    <property type="match status" value="1"/>
</dbReference>
<feature type="DNA-binding region" description="OmpR/PhoB-type" evidence="5">
    <location>
        <begin position="1"/>
        <end position="107"/>
    </location>
</feature>
<evidence type="ECO:0000313" key="8">
    <source>
        <dbReference type="Proteomes" id="UP000294856"/>
    </source>
</evidence>
<dbReference type="InterPro" id="IPR016032">
    <property type="entry name" value="Sig_transdc_resp-reg_C-effctor"/>
</dbReference>
<dbReference type="InterPro" id="IPR011990">
    <property type="entry name" value="TPR-like_helical_dom_sf"/>
</dbReference>
<dbReference type="PANTHER" id="PTHR35807">
    <property type="entry name" value="TRANSCRIPTIONAL REGULATOR REDD-RELATED"/>
    <property type="match status" value="1"/>
</dbReference>
<keyword evidence="3 5" id="KW-0238">DNA-binding</keyword>
<dbReference type="STRING" id="1210063.GCA_001612665_05764"/>
<reference evidence="7 8" key="1">
    <citation type="submission" date="2019-03" db="EMBL/GenBank/DDBJ databases">
        <title>Genomic Encyclopedia of Type Strains, Phase IV (KMG-IV): sequencing the most valuable type-strain genomes for metagenomic binning, comparative biology and taxonomic classification.</title>
        <authorList>
            <person name="Goeker M."/>
        </authorList>
    </citation>
    <scope>NUCLEOTIDE SEQUENCE [LARGE SCALE GENOMIC DNA]</scope>
    <source>
        <strain evidence="7 8">DSM 44684</strain>
    </source>
</reference>
<evidence type="ECO:0000256" key="2">
    <source>
        <dbReference type="ARBA" id="ARBA00023015"/>
    </source>
</evidence>
<feature type="domain" description="OmpR/PhoB-type" evidence="6">
    <location>
        <begin position="1"/>
        <end position="107"/>
    </location>
</feature>
<sequence length="278" mass="30028">MLDVKILGPLDARNGDHEVTPSAAKPRQLLTLLALESGRVVSAATIVDELWGGRPPRSALTTMQTYILQLRRCIVGGTLGGPIEDASARRAVKEVLATRTGGYSLNIDASHIDSRVFDSLVRRGGHAFQEGEWAAASQLLRSALELWRGPAMVDVEVGDVLSVDLARLNESRLVTLEQVIEAEMQLGKYRSLLSELAELASRYPLHENFAGQYIVVLYRAGRRSQALAAYSRLCTNLGAELGVAPSARLQQLHSAVLTSEPALDEPNAGGRLLDQLAG</sequence>
<dbReference type="InterPro" id="IPR001867">
    <property type="entry name" value="OmpR/PhoB-type_DNA-bd"/>
</dbReference>
<evidence type="ECO:0000256" key="1">
    <source>
        <dbReference type="ARBA" id="ARBA00005820"/>
    </source>
</evidence>
<dbReference type="GO" id="GO:0006355">
    <property type="term" value="P:regulation of DNA-templated transcription"/>
    <property type="evidence" value="ECO:0007669"/>
    <property type="project" value="InterPro"/>
</dbReference>
<dbReference type="GO" id="GO:0000160">
    <property type="term" value="P:phosphorelay signal transduction system"/>
    <property type="evidence" value="ECO:0007669"/>
    <property type="project" value="InterPro"/>
</dbReference>
<dbReference type="EMBL" id="SMFR01000008">
    <property type="protein sequence ID" value="TCJ89894.1"/>
    <property type="molecule type" value="Genomic_DNA"/>
</dbReference>
<protein>
    <submittedName>
        <fullName evidence="7">DNA-binding SARP family transcriptional activator</fullName>
    </submittedName>
</protein>
<comment type="similarity">
    <text evidence="1">Belongs to the AfsR/DnrI/RedD regulatory family.</text>
</comment>
<keyword evidence="8" id="KW-1185">Reference proteome</keyword>
<dbReference type="SUPFAM" id="SSF46894">
    <property type="entry name" value="C-terminal effector domain of the bipartite response regulators"/>
    <property type="match status" value="1"/>
</dbReference>
<evidence type="ECO:0000256" key="3">
    <source>
        <dbReference type="ARBA" id="ARBA00023125"/>
    </source>
</evidence>
<dbReference type="PANTHER" id="PTHR35807:SF1">
    <property type="entry name" value="TRANSCRIPTIONAL REGULATOR REDD"/>
    <property type="match status" value="1"/>
</dbReference>
<accession>A0A4R1FAT6</accession>
<dbReference type="Proteomes" id="UP000294856">
    <property type="component" value="Unassembled WGS sequence"/>
</dbReference>
<evidence type="ECO:0000313" key="7">
    <source>
        <dbReference type="EMBL" id="TCJ89894.1"/>
    </source>
</evidence>
<keyword evidence="4" id="KW-0804">Transcription</keyword>
<name>A0A4R1FAT6_9NOCA</name>
<dbReference type="SUPFAM" id="SSF48452">
    <property type="entry name" value="TPR-like"/>
    <property type="match status" value="1"/>
</dbReference>
<comment type="caution">
    <text evidence="7">The sequence shown here is derived from an EMBL/GenBank/DDBJ whole genome shotgun (WGS) entry which is preliminary data.</text>
</comment>
<dbReference type="InterPro" id="IPR005158">
    <property type="entry name" value="BTAD"/>
</dbReference>